<dbReference type="KEGG" id="vg:18559818"/>
<organism evidence="2 3">
    <name type="scientific">Rhodococcus phage ReqiPoco6</name>
    <dbReference type="NCBI Taxonomy" id="691964"/>
    <lineage>
        <taxon>Viruses</taxon>
        <taxon>Duplodnaviria</taxon>
        <taxon>Heunggongvirae</taxon>
        <taxon>Uroviricota</taxon>
        <taxon>Caudoviricetes</taxon>
        <taxon>Pepyhexavirus</taxon>
        <taxon>Pepyhexavirus poco6</taxon>
    </lineage>
</organism>
<evidence type="ECO:0000313" key="2">
    <source>
        <dbReference type="EMBL" id="ADD81044.1"/>
    </source>
</evidence>
<keyword evidence="3" id="KW-1185">Reference proteome</keyword>
<dbReference type="EMBL" id="GU580942">
    <property type="protein sequence ID" value="ADD81044.1"/>
    <property type="molecule type" value="Genomic_DNA"/>
</dbReference>
<protein>
    <submittedName>
        <fullName evidence="2">Gp046</fullName>
    </submittedName>
</protein>
<dbReference type="GeneID" id="18559818"/>
<dbReference type="Proteomes" id="UP000001057">
    <property type="component" value="Segment"/>
</dbReference>
<keyword evidence="1" id="KW-0812">Transmembrane</keyword>
<keyword evidence="1" id="KW-0472">Membrane</keyword>
<keyword evidence="1" id="KW-1133">Transmembrane helix</keyword>
<dbReference type="RefSeq" id="YP_009012627.1">
    <property type="nucleotide sequence ID" value="NC_023694.1"/>
</dbReference>
<sequence>MINELNTIKQIVVNNPNVVKATVAAGLFVGAAVVLKRKKDKEVLLAGGAQWMTVEQYEKHVADKEGVDRNDLLEDEYVVIDPK</sequence>
<feature type="transmembrane region" description="Helical" evidence="1">
    <location>
        <begin position="18"/>
        <end position="35"/>
    </location>
</feature>
<reference evidence="2 3" key="1">
    <citation type="journal article" date="2011" name="Appl. Environ. Microbiol.">
        <title>Genomic and functional analyses of Rhodococcus equi phages ReqiPepy6, ReqiPoco6, ReqiPine5, and ReqiDocB7.</title>
        <authorList>
            <person name="Summer E.J."/>
            <person name="Liu M."/>
            <person name="Gill J.J."/>
            <person name="Grant M."/>
            <person name="Chan-Cortes T.N."/>
            <person name="Ferguson L."/>
            <person name="Janes C."/>
            <person name="Lange K."/>
            <person name="Bertoli M."/>
            <person name="Moore C."/>
            <person name="Orchard R.C."/>
            <person name="Cohen N."/>
            <person name="Young R."/>
        </authorList>
    </citation>
    <scope>NUCLEOTIDE SEQUENCE [LARGE SCALE GENOMIC DNA]</scope>
</reference>
<proteinExistence type="predicted"/>
<name>D4P7R4_9CAUD</name>
<evidence type="ECO:0000256" key="1">
    <source>
        <dbReference type="SAM" id="Phobius"/>
    </source>
</evidence>
<dbReference type="OrthoDB" id="37379at10239"/>
<accession>D4P7R4</accession>
<gene>
    <name evidence="2" type="ORF">Poco6gene046</name>
</gene>
<evidence type="ECO:0000313" key="3">
    <source>
        <dbReference type="Proteomes" id="UP000001057"/>
    </source>
</evidence>